<sequence>MTLEIDKPISKLHIYAVQILFAISISIGSNSLSIDDAHKCLSIVARYIVYLYLIRGSGAAVALSHDAFRTKQPLDLPKLYKAYHKDWLIFGGAIATLLYSQQRVFGGEFLLVFVAKLITEYPEMEKQTTKISYGTGMACSFFEGYLTHVIPSDGYRFVGFAENIRVYEQNESVIFPVKRLFIVVTKSLYCPPDLKLFNKEKPGLPYLEACKVATPFESDRDLETKDNSLEDVMKDVAGVRNRIYRNSAYKIHRPNKPPVYLAVECATPIHTLHLVLKNRKLYEELDGINEAEVVHDFTTMLRSIISKSPECQNKCEIVYYDDTDPNQNLSDVLLDKIREIEPNFEDMIRRD</sequence>
<proteinExistence type="predicted"/>
<dbReference type="Gene3D" id="3.40.50.12100">
    <property type="entry name" value="Stimulator of interferon genes protein"/>
    <property type="match status" value="1"/>
</dbReference>
<dbReference type="EMBL" id="JBEDNZ010000017">
    <property type="protein sequence ID" value="KAL0821420.1"/>
    <property type="molecule type" value="Genomic_DNA"/>
</dbReference>
<evidence type="ECO:0000313" key="3">
    <source>
        <dbReference type="Proteomes" id="UP001549921"/>
    </source>
</evidence>
<evidence type="ECO:0000313" key="2">
    <source>
        <dbReference type="EMBL" id="KAL0821420.1"/>
    </source>
</evidence>
<dbReference type="PANTHER" id="PTHR34339">
    <property type="entry name" value="STIMULATOR OF INTERFERON GENES PROTEIN"/>
    <property type="match status" value="1"/>
</dbReference>
<protein>
    <recommendedName>
        <fullName evidence="1">STING ligand-binding domain-containing protein</fullName>
    </recommendedName>
</protein>
<organism evidence="2 3">
    <name type="scientific">Loxostege sticticalis</name>
    <name type="common">Beet webworm moth</name>
    <dbReference type="NCBI Taxonomy" id="481309"/>
    <lineage>
        <taxon>Eukaryota</taxon>
        <taxon>Metazoa</taxon>
        <taxon>Ecdysozoa</taxon>
        <taxon>Arthropoda</taxon>
        <taxon>Hexapoda</taxon>
        <taxon>Insecta</taxon>
        <taxon>Pterygota</taxon>
        <taxon>Neoptera</taxon>
        <taxon>Endopterygota</taxon>
        <taxon>Lepidoptera</taxon>
        <taxon>Glossata</taxon>
        <taxon>Ditrysia</taxon>
        <taxon>Pyraloidea</taxon>
        <taxon>Crambidae</taxon>
        <taxon>Pyraustinae</taxon>
        <taxon>Loxostege</taxon>
    </lineage>
</organism>
<dbReference type="PANTHER" id="PTHR34339:SF1">
    <property type="entry name" value="STIMULATOR OF INTERFERON GENES PROTEIN"/>
    <property type="match status" value="1"/>
</dbReference>
<name>A0ABD0SNL7_LOXSC</name>
<dbReference type="InterPro" id="IPR055432">
    <property type="entry name" value="STING_LBD"/>
</dbReference>
<accession>A0ABD0SNL7</accession>
<dbReference type="AlphaFoldDB" id="A0ABD0SNL7"/>
<feature type="domain" description="STING ligand-binding" evidence="1">
    <location>
        <begin position="133"/>
        <end position="195"/>
    </location>
</feature>
<dbReference type="Pfam" id="PF15009">
    <property type="entry name" value="STING_LBD"/>
    <property type="match status" value="2"/>
</dbReference>
<comment type="caution">
    <text evidence="2">The sequence shown here is derived from an EMBL/GenBank/DDBJ whole genome shotgun (WGS) entry which is preliminary data.</text>
</comment>
<dbReference type="Proteomes" id="UP001549921">
    <property type="component" value="Unassembled WGS sequence"/>
</dbReference>
<gene>
    <name evidence="2" type="ORF">ABMA28_004900</name>
</gene>
<feature type="domain" description="STING ligand-binding" evidence="1">
    <location>
        <begin position="210"/>
        <end position="339"/>
    </location>
</feature>
<dbReference type="InterPro" id="IPR038623">
    <property type="entry name" value="STING_C_sf"/>
</dbReference>
<reference evidence="2 3" key="1">
    <citation type="submission" date="2024-06" db="EMBL/GenBank/DDBJ databases">
        <title>A chromosome-level genome assembly of beet webworm, Loxostege sticticalis.</title>
        <authorList>
            <person name="Zhang Y."/>
        </authorList>
    </citation>
    <scope>NUCLEOTIDE SEQUENCE [LARGE SCALE GENOMIC DNA]</scope>
    <source>
        <strain evidence="2">AQ028</strain>
        <tissue evidence="2">Male pupae</tissue>
    </source>
</reference>
<dbReference type="InterPro" id="IPR029158">
    <property type="entry name" value="STING"/>
</dbReference>
<evidence type="ECO:0000259" key="1">
    <source>
        <dbReference type="Pfam" id="PF15009"/>
    </source>
</evidence>